<dbReference type="RefSeq" id="WP_104978216.1">
    <property type="nucleotide sequence ID" value="NZ_CP012673.1"/>
</dbReference>
<dbReference type="OrthoDB" id="9811000at2"/>
<evidence type="ECO:0000256" key="1">
    <source>
        <dbReference type="ARBA" id="ARBA00022603"/>
    </source>
</evidence>
<keyword evidence="3" id="KW-0949">S-adenosyl-L-methionine</keyword>
<organism evidence="4 5">
    <name type="scientific">Sorangium cellulosum</name>
    <name type="common">Polyangium cellulosum</name>
    <dbReference type="NCBI Taxonomy" id="56"/>
    <lineage>
        <taxon>Bacteria</taxon>
        <taxon>Pseudomonadati</taxon>
        <taxon>Myxococcota</taxon>
        <taxon>Polyangia</taxon>
        <taxon>Polyangiales</taxon>
        <taxon>Polyangiaceae</taxon>
        <taxon>Sorangium</taxon>
    </lineage>
</organism>
<dbReference type="InterPro" id="IPR050362">
    <property type="entry name" value="Cation-dep_OMT"/>
</dbReference>
<dbReference type="PANTHER" id="PTHR10509:SF14">
    <property type="entry name" value="CAFFEOYL-COA O-METHYLTRANSFERASE 3-RELATED"/>
    <property type="match status" value="1"/>
</dbReference>
<keyword evidence="2 4" id="KW-0808">Transferase</keyword>
<dbReference type="Proteomes" id="UP000238348">
    <property type="component" value="Chromosome"/>
</dbReference>
<dbReference type="GO" id="GO:0008171">
    <property type="term" value="F:O-methyltransferase activity"/>
    <property type="evidence" value="ECO:0007669"/>
    <property type="project" value="InterPro"/>
</dbReference>
<dbReference type="GO" id="GO:0032259">
    <property type="term" value="P:methylation"/>
    <property type="evidence" value="ECO:0007669"/>
    <property type="project" value="UniProtKB-KW"/>
</dbReference>
<reference evidence="4 5" key="1">
    <citation type="submission" date="2015-09" db="EMBL/GenBank/DDBJ databases">
        <title>Sorangium comparison.</title>
        <authorList>
            <person name="Zaburannyi N."/>
            <person name="Bunk B."/>
            <person name="Overmann J."/>
            <person name="Mueller R."/>
        </authorList>
    </citation>
    <scope>NUCLEOTIDE SEQUENCE [LARGE SCALE GENOMIC DNA]</scope>
    <source>
        <strain evidence="4 5">So ce26</strain>
    </source>
</reference>
<dbReference type="EMBL" id="CP012673">
    <property type="protein sequence ID" value="AUX40410.1"/>
    <property type="molecule type" value="Genomic_DNA"/>
</dbReference>
<accession>A0A2L0EMA4</accession>
<evidence type="ECO:0000256" key="2">
    <source>
        <dbReference type="ARBA" id="ARBA00022679"/>
    </source>
</evidence>
<dbReference type="AlphaFoldDB" id="A0A2L0EMA4"/>
<protein>
    <submittedName>
        <fullName evidence="4">O-methyltransferase</fullName>
    </submittedName>
</protein>
<name>A0A2L0EMA4_SORCE</name>
<dbReference type="SUPFAM" id="SSF53335">
    <property type="entry name" value="S-adenosyl-L-methionine-dependent methyltransferases"/>
    <property type="match status" value="1"/>
</dbReference>
<gene>
    <name evidence="4" type="ORF">SOCE26_018110</name>
</gene>
<dbReference type="InterPro" id="IPR002935">
    <property type="entry name" value="SAM_O-MeTrfase"/>
</dbReference>
<dbReference type="InterPro" id="IPR029063">
    <property type="entry name" value="SAM-dependent_MTases_sf"/>
</dbReference>
<dbReference type="PANTHER" id="PTHR10509">
    <property type="entry name" value="O-METHYLTRANSFERASE-RELATED"/>
    <property type="match status" value="1"/>
</dbReference>
<proteinExistence type="predicted"/>
<keyword evidence="1 4" id="KW-0489">Methyltransferase</keyword>
<dbReference type="PROSITE" id="PS51682">
    <property type="entry name" value="SAM_OMT_I"/>
    <property type="match status" value="1"/>
</dbReference>
<dbReference type="Pfam" id="PF01596">
    <property type="entry name" value="Methyltransf_3"/>
    <property type="match status" value="1"/>
</dbReference>
<sequence>MAQEQWNAVDQYIADLLVPADAALGAALADSAAAGLPAINVAPNQGKLLQLLARIQGARSILEIGTLGGYSTIWLARALPAGGRLVTLEVDPKHAEVARANLARAGLSEVVDVRLGRALDLLPELAAEGRGPFDFIFIDADKPSNPDYFAWALKLSRRGSVIVIDNVVRRGAVADAGSADPNVQGARRLHEVLAAEPRVSATAIQTVGSKGYDGFAIALVTADP</sequence>
<evidence type="ECO:0000313" key="5">
    <source>
        <dbReference type="Proteomes" id="UP000238348"/>
    </source>
</evidence>
<evidence type="ECO:0000256" key="3">
    <source>
        <dbReference type="ARBA" id="ARBA00022691"/>
    </source>
</evidence>
<dbReference type="GO" id="GO:0008757">
    <property type="term" value="F:S-adenosylmethionine-dependent methyltransferase activity"/>
    <property type="evidence" value="ECO:0007669"/>
    <property type="project" value="TreeGrafter"/>
</dbReference>
<evidence type="ECO:0000313" key="4">
    <source>
        <dbReference type="EMBL" id="AUX40410.1"/>
    </source>
</evidence>
<dbReference type="Gene3D" id="3.40.50.150">
    <property type="entry name" value="Vaccinia Virus protein VP39"/>
    <property type="match status" value="1"/>
</dbReference>
<dbReference type="CDD" id="cd02440">
    <property type="entry name" value="AdoMet_MTases"/>
    <property type="match status" value="1"/>
</dbReference>